<evidence type="ECO:0000256" key="7">
    <source>
        <dbReference type="ARBA" id="ARBA00023277"/>
    </source>
</evidence>
<comment type="catalytic activity">
    <reaction evidence="1">
        <text>Endohydrolysis of (1-&gt;4)-beta-D-glucosidic linkages in cellulose, lichenin and cereal beta-D-glucans.</text>
        <dbReference type="EC" id="3.2.1.4"/>
    </reaction>
</comment>
<dbReference type="GO" id="GO:0030245">
    <property type="term" value="P:cellulose catabolic process"/>
    <property type="evidence" value="ECO:0007669"/>
    <property type="project" value="UniProtKB-KW"/>
</dbReference>
<feature type="chain" id="PRO_5034736419" description="Glucanase" evidence="11">
    <location>
        <begin position="19"/>
        <end position="452"/>
    </location>
</feature>
<evidence type="ECO:0000256" key="11">
    <source>
        <dbReference type="SAM" id="SignalP"/>
    </source>
</evidence>
<feature type="signal peptide" evidence="11">
    <location>
        <begin position="1"/>
        <end position="18"/>
    </location>
</feature>
<dbReference type="InterPro" id="IPR037019">
    <property type="entry name" value="Glyco_hydro_7_sf"/>
</dbReference>
<comment type="similarity">
    <text evidence="2 10">Belongs to the glycosyl hydrolase 7 (cellulase C) family.</text>
</comment>
<keyword evidence="4 10" id="KW-0378">Hydrolase</keyword>
<evidence type="ECO:0000256" key="3">
    <source>
        <dbReference type="ARBA" id="ARBA00022729"/>
    </source>
</evidence>
<keyword evidence="3 11" id="KW-0732">Signal</keyword>
<protein>
    <recommendedName>
        <fullName evidence="10">Glucanase</fullName>
        <ecNumber evidence="10">3.2.1.-</ecNumber>
    </recommendedName>
</protein>
<dbReference type="FunFam" id="2.70.100.10:FF:000001">
    <property type="entry name" value="Glucanase"/>
    <property type="match status" value="1"/>
</dbReference>
<evidence type="ECO:0000313" key="13">
    <source>
        <dbReference type="Proteomes" id="UP000250140"/>
    </source>
</evidence>
<evidence type="ECO:0000256" key="6">
    <source>
        <dbReference type="ARBA" id="ARBA00023180"/>
    </source>
</evidence>
<accession>A0A8E2JSE2</accession>
<gene>
    <name evidence="12" type="ORF">AOQ84DRAFT_408499</name>
</gene>
<dbReference type="InterPro" id="IPR013320">
    <property type="entry name" value="ConA-like_dom_sf"/>
</dbReference>
<reference evidence="12 13" key="1">
    <citation type="journal article" date="2016" name="Nat. Commun.">
        <title>Ectomycorrhizal ecology is imprinted in the genome of the dominant symbiotic fungus Cenococcum geophilum.</title>
        <authorList>
            <consortium name="DOE Joint Genome Institute"/>
            <person name="Peter M."/>
            <person name="Kohler A."/>
            <person name="Ohm R.A."/>
            <person name="Kuo A."/>
            <person name="Krutzmann J."/>
            <person name="Morin E."/>
            <person name="Arend M."/>
            <person name="Barry K.W."/>
            <person name="Binder M."/>
            <person name="Choi C."/>
            <person name="Clum A."/>
            <person name="Copeland A."/>
            <person name="Grisel N."/>
            <person name="Haridas S."/>
            <person name="Kipfer T."/>
            <person name="LaButti K."/>
            <person name="Lindquist E."/>
            <person name="Lipzen A."/>
            <person name="Maire R."/>
            <person name="Meier B."/>
            <person name="Mihaltcheva S."/>
            <person name="Molinier V."/>
            <person name="Murat C."/>
            <person name="Poggeler S."/>
            <person name="Quandt C.A."/>
            <person name="Sperisen C."/>
            <person name="Tritt A."/>
            <person name="Tisserant E."/>
            <person name="Crous P.W."/>
            <person name="Henrissat B."/>
            <person name="Nehls U."/>
            <person name="Egli S."/>
            <person name="Spatafora J.W."/>
            <person name="Grigoriev I.V."/>
            <person name="Martin F.M."/>
        </authorList>
    </citation>
    <scope>NUCLEOTIDE SEQUENCE [LARGE SCALE GENOMIC DNA]</scope>
    <source>
        <strain evidence="12 13">CBS 207.34</strain>
    </source>
</reference>
<dbReference type="Proteomes" id="UP000250140">
    <property type="component" value="Unassembled WGS sequence"/>
</dbReference>
<keyword evidence="8 10" id="KW-0326">Glycosidase</keyword>
<dbReference type="AlphaFoldDB" id="A0A8E2JSE2"/>
<keyword evidence="13" id="KW-1185">Reference proteome</keyword>
<evidence type="ECO:0000256" key="1">
    <source>
        <dbReference type="ARBA" id="ARBA00000966"/>
    </source>
</evidence>
<evidence type="ECO:0000256" key="4">
    <source>
        <dbReference type="ARBA" id="ARBA00022801"/>
    </source>
</evidence>
<sequence>MSQNVGLALLSLITYAVAQQPGAYTPEVHPSLPSQRCTTSGGCVSVNSSIVLDANYRWLHNVGGYTNCVNGGFNTTFCPDVETCAKNCALEGVDYSSYGITTKGNALTLNLYTQKGGATSMSSPRVYLLQDENTYDLFKLLNKEFTFDVDVSKVPCGINGALYLSEMSATGGASALNAAGAKYGTGYCDAQCPQQNFFNGEANLNNTYGSCCNEMDLWEANNAATALTPHPCNITGPYKCSGAHCGSGSAHYDGVCDEDGCDYNPYRMGTRSYYGPNMTVDTSRKFTVVTQFPTNDNTTTGTLKEIRRLYVQDGKVIHNAALSVAGITPTNAISDSFCSAQKKVFGGTNAFAQQGGMAGMGGALGRGMVLVFSIWDDAGSGMLWLDSTYPTTSSPTAPGVARGPCSTTSGNATDLIAKYPDAAVTFSNIKTGDIGSTFAATNKTMLRYRDIN</sequence>
<evidence type="ECO:0000256" key="5">
    <source>
        <dbReference type="ARBA" id="ARBA00023001"/>
    </source>
</evidence>
<dbReference type="CDD" id="cd07999">
    <property type="entry name" value="GH7_CBH_EG"/>
    <property type="match status" value="1"/>
</dbReference>
<evidence type="ECO:0000313" key="12">
    <source>
        <dbReference type="EMBL" id="OCL07667.1"/>
    </source>
</evidence>
<evidence type="ECO:0000256" key="8">
    <source>
        <dbReference type="ARBA" id="ARBA00023295"/>
    </source>
</evidence>
<keyword evidence="6" id="KW-0325">Glycoprotein</keyword>
<dbReference type="PANTHER" id="PTHR33753:SF1">
    <property type="entry name" value="ENDO-BETA-1,4-GLUCANASE CELB"/>
    <property type="match status" value="1"/>
</dbReference>
<name>A0A8E2JSE2_9PEZI</name>
<proteinExistence type="inferred from homology"/>
<dbReference type="PRINTS" id="PR00734">
    <property type="entry name" value="GLHYDRLASE7"/>
</dbReference>
<dbReference type="Gene3D" id="2.70.100.10">
    <property type="entry name" value="Glycoside hydrolase, family 7, domain"/>
    <property type="match status" value="1"/>
</dbReference>
<dbReference type="InterPro" id="IPR001722">
    <property type="entry name" value="Glyco_hydro_7"/>
</dbReference>
<dbReference type="EMBL" id="KV749819">
    <property type="protein sequence ID" value="OCL07667.1"/>
    <property type="molecule type" value="Genomic_DNA"/>
</dbReference>
<keyword evidence="5 10" id="KW-0136">Cellulose degradation</keyword>
<evidence type="ECO:0000256" key="2">
    <source>
        <dbReference type="ARBA" id="ARBA00006044"/>
    </source>
</evidence>
<dbReference type="PANTHER" id="PTHR33753">
    <property type="entry name" value="1,4-BETA-D-GLUCAN CELLOBIOHYDROLASE B"/>
    <property type="match status" value="1"/>
</dbReference>
<organism evidence="12 13">
    <name type="scientific">Glonium stellatum</name>
    <dbReference type="NCBI Taxonomy" id="574774"/>
    <lineage>
        <taxon>Eukaryota</taxon>
        <taxon>Fungi</taxon>
        <taxon>Dikarya</taxon>
        <taxon>Ascomycota</taxon>
        <taxon>Pezizomycotina</taxon>
        <taxon>Dothideomycetes</taxon>
        <taxon>Pleosporomycetidae</taxon>
        <taxon>Gloniales</taxon>
        <taxon>Gloniaceae</taxon>
        <taxon>Glonium</taxon>
    </lineage>
</organism>
<dbReference type="OrthoDB" id="412382at2759"/>
<keyword evidence="9 10" id="KW-0624">Polysaccharide degradation</keyword>
<dbReference type="EC" id="3.2.1.-" evidence="10"/>
<dbReference type="GO" id="GO:0008810">
    <property type="term" value="F:cellulase activity"/>
    <property type="evidence" value="ECO:0007669"/>
    <property type="project" value="UniProtKB-EC"/>
</dbReference>
<dbReference type="Pfam" id="PF00840">
    <property type="entry name" value="Glyco_hydro_7"/>
    <property type="match status" value="1"/>
</dbReference>
<dbReference type="SUPFAM" id="SSF49899">
    <property type="entry name" value="Concanavalin A-like lectins/glucanases"/>
    <property type="match status" value="1"/>
</dbReference>
<evidence type="ECO:0000256" key="10">
    <source>
        <dbReference type="RuleBase" id="RU361164"/>
    </source>
</evidence>
<evidence type="ECO:0000256" key="9">
    <source>
        <dbReference type="ARBA" id="ARBA00023326"/>
    </source>
</evidence>
<keyword evidence="7" id="KW-0119">Carbohydrate metabolism</keyword>